<dbReference type="Proteomes" id="UP001149165">
    <property type="component" value="Unassembled WGS sequence"/>
</dbReference>
<feature type="chain" id="PRO_5041016858" description="Carboxylic ester hydrolase" evidence="3">
    <location>
        <begin position="24"/>
        <end position="520"/>
    </location>
</feature>
<proteinExistence type="inferred from homology"/>
<gene>
    <name evidence="5" type="ORF">N7456_012890</name>
</gene>
<dbReference type="Pfam" id="PF00135">
    <property type="entry name" value="COesterase"/>
    <property type="match status" value="1"/>
</dbReference>
<sequence length="520" mass="56282">MTVFPKLTLSLVTLATLIQLVSCQLCTGEDCKFRSSGPSVKTTSGVILGHPGPQYPNITEYLGIPYASPPIGQLRFSAPKPMTTNCPAEGGDLPPYPGATPQAAKILHALLSRYGTQGEDCLHLNIWAKPDPSKPKPVLIWIHGGRFVVTSAETPYYDGQTLASEHDVIVVTINYRLNIFGFSGAPGLTQNVGILDQRMALEWVHENVAAFGGDPDRIVIFGSSAGGTSVDLYSYAWADNPIVSGLISHSGTALSYLPSTPEQAADAFFQASKMLGCGDETSNPEEAVQCMREQPFEALFNASNNVPLTPTVTIPEPVFHAVVDDVVVFSDYEKRSAEGKFARLPYLVTCNNNEAGFYRVSAHASNITLSDEGWDEFNLAAFTCPSGQVVRDRVAHGVPAWQSRYFGDWDNVRLYPGSGAYHVSDVAMILGNTERISGLPDNQTEKDVSRYMASAWVAFASDPYAGLEKFGWPKYNSSEKTLVGLAFDNNPDIVLFKPEELEHGCASLVGRELIVGNGAI</sequence>
<evidence type="ECO:0000256" key="3">
    <source>
        <dbReference type="RuleBase" id="RU361235"/>
    </source>
</evidence>
<dbReference type="OrthoDB" id="408631at2759"/>
<reference evidence="5" key="1">
    <citation type="submission" date="2022-11" db="EMBL/GenBank/DDBJ databases">
        <authorList>
            <person name="Petersen C."/>
        </authorList>
    </citation>
    <scope>NUCLEOTIDE SEQUENCE</scope>
    <source>
        <strain evidence="5">IBT 30069</strain>
    </source>
</reference>
<dbReference type="InterPro" id="IPR019826">
    <property type="entry name" value="Carboxylesterase_B_AS"/>
</dbReference>
<dbReference type="PROSITE" id="PS00122">
    <property type="entry name" value="CARBOXYLESTERASE_B_1"/>
    <property type="match status" value="1"/>
</dbReference>
<feature type="signal peptide" evidence="3">
    <location>
        <begin position="1"/>
        <end position="23"/>
    </location>
</feature>
<reference evidence="5" key="2">
    <citation type="journal article" date="2023" name="IMA Fungus">
        <title>Comparative genomic study of the Penicillium genus elucidates a diverse pangenome and 15 lateral gene transfer events.</title>
        <authorList>
            <person name="Petersen C."/>
            <person name="Sorensen T."/>
            <person name="Nielsen M.R."/>
            <person name="Sondergaard T.E."/>
            <person name="Sorensen J.L."/>
            <person name="Fitzpatrick D.A."/>
            <person name="Frisvad J.C."/>
            <person name="Nielsen K.L."/>
        </authorList>
    </citation>
    <scope>NUCLEOTIDE SEQUENCE</scope>
    <source>
        <strain evidence="5">IBT 30069</strain>
    </source>
</reference>
<comment type="caution">
    <text evidence="5">The sequence shown here is derived from an EMBL/GenBank/DDBJ whole genome shotgun (WGS) entry which is preliminary data.</text>
</comment>
<dbReference type="GO" id="GO:0017000">
    <property type="term" value="P:antibiotic biosynthetic process"/>
    <property type="evidence" value="ECO:0007669"/>
    <property type="project" value="UniProtKB-ARBA"/>
</dbReference>
<dbReference type="Gene3D" id="3.40.50.1820">
    <property type="entry name" value="alpha/beta hydrolase"/>
    <property type="match status" value="2"/>
</dbReference>
<evidence type="ECO:0000313" key="5">
    <source>
        <dbReference type="EMBL" id="KAJ5083463.1"/>
    </source>
</evidence>
<dbReference type="EC" id="3.1.1.-" evidence="3"/>
<comment type="similarity">
    <text evidence="1 3">Belongs to the type-B carboxylesterase/lipase family.</text>
</comment>
<dbReference type="PANTHER" id="PTHR11559">
    <property type="entry name" value="CARBOXYLESTERASE"/>
    <property type="match status" value="1"/>
</dbReference>
<organism evidence="5 6">
    <name type="scientific">Penicillium angulare</name>
    <dbReference type="NCBI Taxonomy" id="116970"/>
    <lineage>
        <taxon>Eukaryota</taxon>
        <taxon>Fungi</taxon>
        <taxon>Dikarya</taxon>
        <taxon>Ascomycota</taxon>
        <taxon>Pezizomycotina</taxon>
        <taxon>Eurotiomycetes</taxon>
        <taxon>Eurotiomycetidae</taxon>
        <taxon>Eurotiales</taxon>
        <taxon>Aspergillaceae</taxon>
        <taxon>Penicillium</taxon>
    </lineage>
</organism>
<keyword evidence="2 3" id="KW-0378">Hydrolase</keyword>
<name>A0A9W9EKD5_9EURO</name>
<evidence type="ECO:0000259" key="4">
    <source>
        <dbReference type="Pfam" id="PF00135"/>
    </source>
</evidence>
<keyword evidence="3" id="KW-0732">Signal</keyword>
<dbReference type="AlphaFoldDB" id="A0A9W9EKD5"/>
<keyword evidence="6" id="KW-1185">Reference proteome</keyword>
<evidence type="ECO:0000256" key="1">
    <source>
        <dbReference type="ARBA" id="ARBA00005964"/>
    </source>
</evidence>
<dbReference type="InterPro" id="IPR002018">
    <property type="entry name" value="CarbesteraseB"/>
</dbReference>
<dbReference type="GO" id="GO:0072330">
    <property type="term" value="P:monocarboxylic acid biosynthetic process"/>
    <property type="evidence" value="ECO:0007669"/>
    <property type="project" value="UniProtKB-ARBA"/>
</dbReference>
<feature type="domain" description="Carboxylesterase type B" evidence="4">
    <location>
        <begin position="38"/>
        <end position="363"/>
    </location>
</feature>
<dbReference type="InterPro" id="IPR050309">
    <property type="entry name" value="Type-B_Carboxylest/Lipase"/>
</dbReference>
<dbReference type="EMBL" id="JAPQKH010000008">
    <property type="protein sequence ID" value="KAJ5083463.1"/>
    <property type="molecule type" value="Genomic_DNA"/>
</dbReference>
<protein>
    <recommendedName>
        <fullName evidence="3">Carboxylic ester hydrolase</fullName>
        <ecNumber evidence="3">3.1.1.-</ecNumber>
    </recommendedName>
</protein>
<evidence type="ECO:0000256" key="2">
    <source>
        <dbReference type="ARBA" id="ARBA00022801"/>
    </source>
</evidence>
<dbReference type="GO" id="GO:0016787">
    <property type="term" value="F:hydrolase activity"/>
    <property type="evidence" value="ECO:0007669"/>
    <property type="project" value="UniProtKB-KW"/>
</dbReference>
<dbReference type="SUPFAM" id="SSF53474">
    <property type="entry name" value="alpha/beta-Hydrolases"/>
    <property type="match status" value="1"/>
</dbReference>
<dbReference type="InterPro" id="IPR029058">
    <property type="entry name" value="AB_hydrolase_fold"/>
</dbReference>
<evidence type="ECO:0000313" key="6">
    <source>
        <dbReference type="Proteomes" id="UP001149165"/>
    </source>
</evidence>
<accession>A0A9W9EKD5</accession>